<feature type="binding site" evidence="13">
    <location>
        <position position="217"/>
    </location>
    <ligand>
        <name>FMN</name>
        <dbReference type="ChEBI" id="CHEBI:58210"/>
    </ligand>
</feature>
<dbReference type="NCBIfam" id="NF003644">
    <property type="entry name" value="PRK05286.1-1"/>
    <property type="match status" value="1"/>
</dbReference>
<evidence type="ECO:0000256" key="8">
    <source>
        <dbReference type="ARBA" id="ARBA00022643"/>
    </source>
</evidence>
<evidence type="ECO:0000256" key="13">
    <source>
        <dbReference type="HAMAP-Rule" id="MF_00225"/>
    </source>
</evidence>
<feature type="binding site" evidence="13">
    <location>
        <position position="297"/>
    </location>
    <ligand>
        <name>FMN</name>
        <dbReference type="ChEBI" id="CHEBI:58210"/>
    </ligand>
</feature>
<evidence type="ECO:0000256" key="2">
    <source>
        <dbReference type="ARBA" id="ARBA00004202"/>
    </source>
</evidence>
<evidence type="ECO:0000256" key="6">
    <source>
        <dbReference type="ARBA" id="ARBA00022475"/>
    </source>
</evidence>
<accession>A0A5C7EV84</accession>
<dbReference type="OrthoDB" id="5288816at2"/>
<evidence type="ECO:0000313" key="16">
    <source>
        <dbReference type="Proteomes" id="UP000321201"/>
    </source>
</evidence>
<keyword evidence="16" id="KW-1185">Reference proteome</keyword>
<dbReference type="InterPro" id="IPR013785">
    <property type="entry name" value="Aldolase_TIM"/>
</dbReference>
<gene>
    <name evidence="13" type="primary">pyrD</name>
    <name evidence="15" type="ORF">FR698_06705</name>
</gene>
<proteinExistence type="inferred from homology"/>
<comment type="subunit">
    <text evidence="5 13">Monomer.</text>
</comment>
<dbReference type="AlphaFoldDB" id="A0A5C7EV84"/>
<dbReference type="SUPFAM" id="SSF51395">
    <property type="entry name" value="FMN-linked oxidoreductases"/>
    <property type="match status" value="1"/>
</dbReference>
<evidence type="ECO:0000256" key="5">
    <source>
        <dbReference type="ARBA" id="ARBA00011245"/>
    </source>
</evidence>
<comment type="function">
    <text evidence="1 13">Catalyzes the conversion of dihydroorotate to orotate with quinone as electron acceptor.</text>
</comment>
<reference evidence="15 16" key="1">
    <citation type="submission" date="2019-08" db="EMBL/GenBank/DDBJ databases">
        <title>Pelomicrobium methylotrophicum gen. nov., sp. nov. a moderately thermophilic, facultatively anaerobic, lithoautotrophic and methylotrophic bacterium isolated from a terrestrial mud volcano.</title>
        <authorList>
            <person name="Slobodkina G.B."/>
            <person name="Merkel A.Y."/>
            <person name="Slobodkin A.I."/>
        </authorList>
    </citation>
    <scope>NUCLEOTIDE SEQUENCE [LARGE SCALE GENOMIC DNA]</scope>
    <source>
        <strain evidence="15 16">SM250</strain>
    </source>
</reference>
<organism evidence="15 16">
    <name type="scientific">Pelomicrobium methylotrophicum</name>
    <dbReference type="NCBI Taxonomy" id="2602750"/>
    <lineage>
        <taxon>Bacteria</taxon>
        <taxon>Pseudomonadati</taxon>
        <taxon>Pseudomonadota</taxon>
        <taxon>Hydrogenophilia</taxon>
        <taxon>Hydrogenophilia incertae sedis</taxon>
        <taxon>Pelomicrobium</taxon>
    </lineage>
</organism>
<feature type="binding site" evidence="13">
    <location>
        <begin position="62"/>
        <end position="66"/>
    </location>
    <ligand>
        <name>FMN</name>
        <dbReference type="ChEBI" id="CHEBI:58210"/>
    </ligand>
</feature>
<evidence type="ECO:0000259" key="14">
    <source>
        <dbReference type="Pfam" id="PF01180"/>
    </source>
</evidence>
<dbReference type="InParanoid" id="A0A5C7EV84"/>
<comment type="subcellular location">
    <subcellularLocation>
        <location evidence="2 13">Cell membrane</location>
        <topology evidence="2 13">Peripheral membrane protein</topology>
    </subcellularLocation>
</comment>
<dbReference type="Gene3D" id="3.20.20.70">
    <property type="entry name" value="Aldolase class I"/>
    <property type="match status" value="1"/>
</dbReference>
<dbReference type="GO" id="GO:0044205">
    <property type="term" value="P:'de novo' UMP biosynthetic process"/>
    <property type="evidence" value="ECO:0007669"/>
    <property type="project" value="UniProtKB-UniRule"/>
</dbReference>
<dbReference type="FunCoup" id="A0A5C7EV84">
    <property type="interactions" value="513"/>
</dbReference>
<keyword evidence="6 13" id="KW-1003">Cell membrane</keyword>
<dbReference type="Proteomes" id="UP000321201">
    <property type="component" value="Unassembled WGS sequence"/>
</dbReference>
<dbReference type="PANTHER" id="PTHR48109">
    <property type="entry name" value="DIHYDROOROTATE DEHYDROGENASE (QUINONE), MITOCHONDRIAL-RELATED"/>
    <property type="match status" value="1"/>
</dbReference>
<dbReference type="InterPro" id="IPR001295">
    <property type="entry name" value="Dihydroorotate_DH_CS"/>
</dbReference>
<comment type="caution">
    <text evidence="15">The sequence shown here is derived from an EMBL/GenBank/DDBJ whole genome shotgun (WGS) entry which is preliminary data.</text>
</comment>
<dbReference type="PANTHER" id="PTHR48109:SF4">
    <property type="entry name" value="DIHYDROOROTATE DEHYDROGENASE (QUINONE), MITOCHONDRIAL"/>
    <property type="match status" value="1"/>
</dbReference>
<evidence type="ECO:0000256" key="9">
    <source>
        <dbReference type="ARBA" id="ARBA00022975"/>
    </source>
</evidence>
<evidence type="ECO:0000256" key="4">
    <source>
        <dbReference type="ARBA" id="ARBA00005359"/>
    </source>
</evidence>
<dbReference type="HAMAP" id="MF_00225">
    <property type="entry name" value="DHO_dh_type2"/>
    <property type="match status" value="1"/>
</dbReference>
<evidence type="ECO:0000256" key="7">
    <source>
        <dbReference type="ARBA" id="ARBA00022630"/>
    </source>
</evidence>
<keyword evidence="9 13" id="KW-0665">Pyrimidine biosynthesis</keyword>
<evidence type="ECO:0000256" key="3">
    <source>
        <dbReference type="ARBA" id="ARBA00005161"/>
    </source>
</evidence>
<feature type="binding site" evidence="13">
    <location>
        <position position="177"/>
    </location>
    <ligand>
        <name>substrate</name>
    </ligand>
</feature>
<feature type="binding site" evidence="13">
    <location>
        <position position="139"/>
    </location>
    <ligand>
        <name>FMN</name>
        <dbReference type="ChEBI" id="CHEBI:58210"/>
    </ligand>
</feature>
<protein>
    <recommendedName>
        <fullName evidence="13">Dihydroorotate dehydrogenase (quinone)</fullName>
        <ecNumber evidence="13">1.3.5.2</ecNumber>
    </recommendedName>
    <alternativeName>
        <fullName evidence="13">DHOdehase</fullName>
        <shortName evidence="13">DHOD</shortName>
        <shortName evidence="13">DHODase</shortName>
    </alternativeName>
    <alternativeName>
        <fullName evidence="13">Dihydroorotate oxidase</fullName>
    </alternativeName>
</protein>
<dbReference type="PROSITE" id="PS00911">
    <property type="entry name" value="DHODEHASE_1"/>
    <property type="match status" value="1"/>
</dbReference>
<evidence type="ECO:0000256" key="1">
    <source>
        <dbReference type="ARBA" id="ARBA00003125"/>
    </source>
</evidence>
<dbReference type="GO" id="GO:0106430">
    <property type="term" value="F:dihydroorotate dehydrogenase (quinone) activity"/>
    <property type="evidence" value="ECO:0007669"/>
    <property type="project" value="UniProtKB-EC"/>
</dbReference>
<dbReference type="InterPro" id="IPR050074">
    <property type="entry name" value="DHO_dehydrogenase"/>
</dbReference>
<evidence type="ECO:0000256" key="10">
    <source>
        <dbReference type="ARBA" id="ARBA00023002"/>
    </source>
</evidence>
<feature type="binding site" evidence="13">
    <location>
        <position position="172"/>
    </location>
    <ligand>
        <name>substrate</name>
    </ligand>
</feature>
<keyword evidence="10 13" id="KW-0560">Oxidoreductase</keyword>
<feature type="binding site" evidence="13">
    <location>
        <position position="268"/>
    </location>
    <ligand>
        <name>FMN</name>
        <dbReference type="ChEBI" id="CHEBI:58210"/>
    </ligand>
</feature>
<dbReference type="UniPathway" id="UPA00070">
    <property type="reaction ID" value="UER00946"/>
</dbReference>
<feature type="binding site" evidence="13">
    <location>
        <begin position="111"/>
        <end position="115"/>
    </location>
    <ligand>
        <name>substrate</name>
    </ligand>
</feature>
<feature type="binding site" evidence="13">
    <location>
        <position position="86"/>
    </location>
    <ligand>
        <name>FMN</name>
        <dbReference type="ChEBI" id="CHEBI:58210"/>
    </ligand>
</feature>
<dbReference type="NCBIfam" id="TIGR01036">
    <property type="entry name" value="pyrD_sub2"/>
    <property type="match status" value="1"/>
</dbReference>
<name>A0A5C7EV84_9PROT</name>
<dbReference type="CDD" id="cd04738">
    <property type="entry name" value="DHOD_2_like"/>
    <property type="match status" value="1"/>
</dbReference>
<dbReference type="NCBIfam" id="NF003652">
    <property type="entry name" value="PRK05286.2-5"/>
    <property type="match status" value="1"/>
</dbReference>
<dbReference type="EC" id="1.3.5.2" evidence="13"/>
<feature type="binding site" evidence="13">
    <location>
        <position position="172"/>
    </location>
    <ligand>
        <name>FMN</name>
        <dbReference type="ChEBI" id="CHEBI:58210"/>
    </ligand>
</feature>
<feature type="active site" description="Nucleophile" evidence="13">
    <location>
        <position position="175"/>
    </location>
</feature>
<dbReference type="NCBIfam" id="NF003646">
    <property type="entry name" value="PRK05286.1-4"/>
    <property type="match status" value="1"/>
</dbReference>
<dbReference type="PIRSF" id="PIRSF000164">
    <property type="entry name" value="DHO_oxidase"/>
    <property type="match status" value="1"/>
</dbReference>
<dbReference type="InterPro" id="IPR012135">
    <property type="entry name" value="Dihydroorotate_DH_1_2"/>
</dbReference>
<dbReference type="PROSITE" id="PS00912">
    <property type="entry name" value="DHODEHASE_2"/>
    <property type="match status" value="1"/>
</dbReference>
<dbReference type="NCBIfam" id="NF003645">
    <property type="entry name" value="PRK05286.1-2"/>
    <property type="match status" value="1"/>
</dbReference>
<feature type="binding site" evidence="13">
    <location>
        <position position="245"/>
    </location>
    <ligand>
        <name>FMN</name>
        <dbReference type="ChEBI" id="CHEBI:58210"/>
    </ligand>
</feature>
<dbReference type="RefSeq" id="WP_147799420.1">
    <property type="nucleotide sequence ID" value="NZ_VPFL01000007.1"/>
</dbReference>
<dbReference type="GO" id="GO:0006207">
    <property type="term" value="P:'de novo' pyrimidine nucleobase biosynthetic process"/>
    <property type="evidence" value="ECO:0007669"/>
    <property type="project" value="UniProtKB-UniRule"/>
</dbReference>
<dbReference type="Pfam" id="PF01180">
    <property type="entry name" value="DHO_dh"/>
    <property type="match status" value="1"/>
</dbReference>
<keyword evidence="7 13" id="KW-0285">Flavoprotein</keyword>
<evidence type="ECO:0000256" key="12">
    <source>
        <dbReference type="ARBA" id="ARBA00048639"/>
    </source>
</evidence>
<comment type="similarity">
    <text evidence="4 13">Belongs to the dihydroorotate dehydrogenase family. Type 2 subfamily.</text>
</comment>
<keyword evidence="11 13" id="KW-0472">Membrane</keyword>
<feature type="binding site" evidence="13">
    <location>
        <position position="66"/>
    </location>
    <ligand>
        <name>substrate</name>
    </ligand>
</feature>
<sequence length="342" mass="36072">MCYSLLRPALFALEAEVAHALSLSLLDAAHALRLDRLALHPPTGRPVQAMGLTFPNPVGLAAGFDKNGAHVDALGSLGFGFIEVGTVTPRPQPGNPRPRLFRIPEAQAVINRMGFNNEGVDALLENLARSRYRGVLGINIGKNFDTPLERAAEDYAACLRRVYAHADYVAVNISSPNTAGLRKLQAEAALDDLLAKLVAERERLSDAHGRRVPLAVKIAPDLDDAEIQTIARLLLKRGIDAVIATNTTVARPQVEGHPLARETGGLSGMPLRAAATRVVRMLAAALAGALPIIGVGGILSGDDAQEKLAAGATLVQVYTGLVYRGPALVSELIRATATGLPA</sequence>
<dbReference type="InterPro" id="IPR005720">
    <property type="entry name" value="Dihydroorotate_DH_cat"/>
</dbReference>
<evidence type="ECO:0000256" key="11">
    <source>
        <dbReference type="ARBA" id="ARBA00023136"/>
    </source>
</evidence>
<comment type="cofactor">
    <cofactor evidence="13">
        <name>FMN</name>
        <dbReference type="ChEBI" id="CHEBI:58210"/>
    </cofactor>
    <text evidence="13">Binds 1 FMN per subunit.</text>
</comment>
<dbReference type="InterPro" id="IPR005719">
    <property type="entry name" value="Dihydroorotate_DH_2"/>
</dbReference>
<evidence type="ECO:0000313" key="15">
    <source>
        <dbReference type="EMBL" id="TXF12221.1"/>
    </source>
</evidence>
<dbReference type="GO" id="GO:0005886">
    <property type="term" value="C:plasma membrane"/>
    <property type="evidence" value="ECO:0007669"/>
    <property type="project" value="UniProtKB-SubCell"/>
</dbReference>
<comment type="pathway">
    <text evidence="3 13">Pyrimidine metabolism; UMP biosynthesis via de novo pathway; orotate from (S)-dihydroorotate (quinone route): step 1/1.</text>
</comment>
<keyword evidence="8 13" id="KW-0288">FMN</keyword>
<feature type="binding site" evidence="13">
    <location>
        <begin position="246"/>
        <end position="247"/>
    </location>
    <ligand>
        <name>substrate</name>
    </ligand>
</feature>
<dbReference type="FunFam" id="3.20.20.70:FF:000028">
    <property type="entry name" value="Dihydroorotate dehydrogenase (quinone)"/>
    <property type="match status" value="1"/>
</dbReference>
<dbReference type="GO" id="GO:0005737">
    <property type="term" value="C:cytoplasm"/>
    <property type="evidence" value="ECO:0007669"/>
    <property type="project" value="InterPro"/>
</dbReference>
<feature type="binding site" evidence="13">
    <location>
        <begin position="318"/>
        <end position="319"/>
    </location>
    <ligand>
        <name>FMN</name>
        <dbReference type="ChEBI" id="CHEBI:58210"/>
    </ligand>
</feature>
<dbReference type="EMBL" id="VPFL01000007">
    <property type="protein sequence ID" value="TXF12221.1"/>
    <property type="molecule type" value="Genomic_DNA"/>
</dbReference>
<comment type="catalytic activity">
    <reaction evidence="12 13">
        <text>(S)-dihydroorotate + a quinone = orotate + a quinol</text>
        <dbReference type="Rhea" id="RHEA:30187"/>
        <dbReference type="ChEBI" id="CHEBI:24646"/>
        <dbReference type="ChEBI" id="CHEBI:30839"/>
        <dbReference type="ChEBI" id="CHEBI:30864"/>
        <dbReference type="ChEBI" id="CHEBI:132124"/>
        <dbReference type="EC" id="1.3.5.2"/>
    </reaction>
</comment>
<feature type="domain" description="Dihydroorotate dehydrogenase catalytic" evidence="14">
    <location>
        <begin position="48"/>
        <end position="334"/>
    </location>
</feature>